<keyword evidence="2" id="KW-1185">Reference proteome</keyword>
<gene>
    <name evidence="1" type="ORF">Poly21_13320</name>
</gene>
<dbReference type="Proteomes" id="UP000319908">
    <property type="component" value="Unassembled WGS sequence"/>
</dbReference>
<evidence type="ECO:0000313" key="1">
    <source>
        <dbReference type="EMBL" id="TWU19161.1"/>
    </source>
</evidence>
<organism evidence="1 2">
    <name type="scientific">Allorhodopirellula heiligendammensis</name>
    <dbReference type="NCBI Taxonomy" id="2714739"/>
    <lineage>
        <taxon>Bacteria</taxon>
        <taxon>Pseudomonadati</taxon>
        <taxon>Planctomycetota</taxon>
        <taxon>Planctomycetia</taxon>
        <taxon>Pirellulales</taxon>
        <taxon>Pirellulaceae</taxon>
        <taxon>Allorhodopirellula</taxon>
    </lineage>
</organism>
<reference evidence="1 2" key="1">
    <citation type="journal article" date="2020" name="Antonie Van Leeuwenhoek">
        <title>Rhodopirellula heiligendammensis sp. nov., Rhodopirellula pilleata sp. nov., and Rhodopirellula solitaria sp. nov. isolated from natural or artificial marine surfaces in Northern Germany and California, USA, and emended description of the genus Rhodopirellula.</title>
        <authorList>
            <person name="Kallscheuer N."/>
            <person name="Wiegand S."/>
            <person name="Jogler M."/>
            <person name="Boedeker C."/>
            <person name="Peeters S.H."/>
            <person name="Rast P."/>
            <person name="Heuer A."/>
            <person name="Jetten M.S.M."/>
            <person name="Rohde M."/>
            <person name="Jogler C."/>
        </authorList>
    </citation>
    <scope>NUCLEOTIDE SEQUENCE [LARGE SCALE GENOMIC DNA]</scope>
    <source>
        <strain evidence="1 2">Poly21</strain>
    </source>
</reference>
<dbReference type="AlphaFoldDB" id="A0A5C6C6Q0"/>
<protein>
    <submittedName>
        <fullName evidence="1">Uncharacterized protein</fullName>
    </submittedName>
</protein>
<accession>A0A5C6C6Q0</accession>
<proteinExistence type="predicted"/>
<name>A0A5C6C6Q0_9BACT</name>
<dbReference type="OrthoDB" id="276313at2"/>
<evidence type="ECO:0000313" key="2">
    <source>
        <dbReference type="Proteomes" id="UP000319908"/>
    </source>
</evidence>
<dbReference type="RefSeq" id="WP_146406049.1">
    <property type="nucleotide sequence ID" value="NZ_SJPU01000001.1"/>
</dbReference>
<comment type="caution">
    <text evidence="1">The sequence shown here is derived from an EMBL/GenBank/DDBJ whole genome shotgun (WGS) entry which is preliminary data.</text>
</comment>
<dbReference type="EMBL" id="SJPU01000001">
    <property type="protein sequence ID" value="TWU19161.1"/>
    <property type="molecule type" value="Genomic_DNA"/>
</dbReference>
<sequence>MEKSDPNPFSVSTDSSLQRGAYADHAVLLRRSFLFRVIDIQEPFTGRLTYSGWRFRQIVEIDGRSCWFRISWLKIHSKFDFTLPTSIAVEPSWGDIENRTVSVEIGFSRGLTIRRFRIWLGGRILYDEIN</sequence>